<sequence>MRHFILAALLLSRTVLSAVDTAGSGIQPPAPKPWFDQHASMVKHTYLHPETGDEHQIMFHESIQFDPVPRGLTPQPDDTSPYLEHPTTDNNPKNFQCDMDAARFENLTGMPGDGDASVQNCQDILNWMAPHTALWSLNGDVFHQVREGEYIELVRKDNCTFGIFRIDFEHEWVGIHTADVT</sequence>
<dbReference type="EMBL" id="JAFIMR010000077">
    <property type="protein sequence ID" value="KAI1849520.1"/>
    <property type="molecule type" value="Genomic_DNA"/>
</dbReference>
<organism evidence="3 4">
    <name type="scientific">Neoarthrinium moseri</name>
    <dbReference type="NCBI Taxonomy" id="1658444"/>
    <lineage>
        <taxon>Eukaryota</taxon>
        <taxon>Fungi</taxon>
        <taxon>Dikarya</taxon>
        <taxon>Ascomycota</taxon>
        <taxon>Pezizomycotina</taxon>
        <taxon>Sordariomycetes</taxon>
        <taxon>Xylariomycetidae</taxon>
        <taxon>Amphisphaeriales</taxon>
        <taxon>Apiosporaceae</taxon>
        <taxon>Neoarthrinium</taxon>
    </lineage>
</organism>
<keyword evidence="4" id="KW-1185">Reference proteome</keyword>
<comment type="caution">
    <text evidence="3">The sequence shown here is derived from an EMBL/GenBank/DDBJ whole genome shotgun (WGS) entry which is preliminary data.</text>
</comment>
<proteinExistence type="predicted"/>
<name>A0A9P9W826_9PEZI</name>
<evidence type="ECO:0000313" key="3">
    <source>
        <dbReference type="EMBL" id="KAI1849520.1"/>
    </source>
</evidence>
<keyword evidence="2" id="KW-0732">Signal</keyword>
<evidence type="ECO:0008006" key="5">
    <source>
        <dbReference type="Google" id="ProtNLM"/>
    </source>
</evidence>
<gene>
    <name evidence="3" type="ORF">JX265_013635</name>
</gene>
<reference evidence="3" key="1">
    <citation type="submission" date="2021-03" db="EMBL/GenBank/DDBJ databases">
        <title>Revisited historic fungal species revealed as producer of novel bioactive compounds through whole genome sequencing and comparative genomics.</title>
        <authorList>
            <person name="Vignolle G.A."/>
            <person name="Hochenegger N."/>
            <person name="Mach R.L."/>
            <person name="Mach-Aigner A.R."/>
            <person name="Javad Rahimi M."/>
            <person name="Salim K.A."/>
            <person name="Chan C.M."/>
            <person name="Lim L.B.L."/>
            <person name="Cai F."/>
            <person name="Druzhinina I.S."/>
            <person name="U'Ren J.M."/>
            <person name="Derntl C."/>
        </authorList>
    </citation>
    <scope>NUCLEOTIDE SEQUENCE</scope>
    <source>
        <strain evidence="3">TUCIM 5799</strain>
    </source>
</reference>
<dbReference type="AlphaFoldDB" id="A0A9P9W826"/>
<accession>A0A9P9W826</accession>
<evidence type="ECO:0000313" key="4">
    <source>
        <dbReference type="Proteomes" id="UP000829685"/>
    </source>
</evidence>
<evidence type="ECO:0000256" key="1">
    <source>
        <dbReference type="SAM" id="MobiDB-lite"/>
    </source>
</evidence>
<feature type="region of interest" description="Disordered" evidence="1">
    <location>
        <begin position="68"/>
        <end position="92"/>
    </location>
</feature>
<dbReference type="Proteomes" id="UP000829685">
    <property type="component" value="Unassembled WGS sequence"/>
</dbReference>
<feature type="signal peptide" evidence="2">
    <location>
        <begin position="1"/>
        <end position="17"/>
    </location>
</feature>
<protein>
    <recommendedName>
        <fullName evidence="5">Ecp2 effector protein domain-containing protein</fullName>
    </recommendedName>
</protein>
<feature type="chain" id="PRO_5040149770" description="Ecp2 effector protein domain-containing protein" evidence="2">
    <location>
        <begin position="18"/>
        <end position="181"/>
    </location>
</feature>
<evidence type="ECO:0000256" key="2">
    <source>
        <dbReference type="SAM" id="SignalP"/>
    </source>
</evidence>